<feature type="transmembrane region" description="Helical" evidence="12">
    <location>
        <begin position="422"/>
        <end position="442"/>
    </location>
</feature>
<dbReference type="InterPro" id="IPR050173">
    <property type="entry name" value="ABC_transporter_C-like"/>
</dbReference>
<feature type="transmembrane region" description="Helical" evidence="12">
    <location>
        <begin position="71"/>
        <end position="91"/>
    </location>
</feature>
<dbReference type="InterPro" id="IPR027417">
    <property type="entry name" value="P-loop_NTPase"/>
</dbReference>
<feature type="transmembrane region" description="Helical" evidence="12">
    <location>
        <begin position="281"/>
        <end position="300"/>
    </location>
</feature>
<evidence type="ECO:0000256" key="5">
    <source>
        <dbReference type="ARBA" id="ARBA00022692"/>
    </source>
</evidence>
<evidence type="ECO:0000313" key="16">
    <source>
        <dbReference type="Proteomes" id="UP000813444"/>
    </source>
</evidence>
<organism evidence="15 16">
    <name type="scientific">Stachybotrys elegans</name>
    <dbReference type="NCBI Taxonomy" id="80388"/>
    <lineage>
        <taxon>Eukaryota</taxon>
        <taxon>Fungi</taxon>
        <taxon>Dikarya</taxon>
        <taxon>Ascomycota</taxon>
        <taxon>Pezizomycotina</taxon>
        <taxon>Sordariomycetes</taxon>
        <taxon>Hypocreomycetidae</taxon>
        <taxon>Hypocreales</taxon>
        <taxon>Stachybotryaceae</taxon>
        <taxon>Stachybotrys</taxon>
    </lineage>
</organism>
<proteinExistence type="inferred from homology"/>
<dbReference type="InterPro" id="IPR044746">
    <property type="entry name" value="ABCC_6TM_D1"/>
</dbReference>
<accession>A0A8K0WS02</accession>
<feature type="domain" description="ABC transporter" evidence="13">
    <location>
        <begin position="507"/>
        <end position="735"/>
    </location>
</feature>
<dbReference type="FunFam" id="3.40.50.300:FF:002145">
    <property type="entry name" value="ABC transporter (MsbA subfamily)"/>
    <property type="match status" value="1"/>
</dbReference>
<dbReference type="SUPFAM" id="SSF90123">
    <property type="entry name" value="ABC transporter transmembrane region"/>
    <property type="match status" value="2"/>
</dbReference>
<feature type="compositionally biased region" description="Basic and acidic residues" evidence="11">
    <location>
        <begin position="479"/>
        <end position="493"/>
    </location>
</feature>
<feature type="domain" description="ABC transmembrane type-1" evidence="14">
    <location>
        <begin position="779"/>
        <end position="1060"/>
    </location>
</feature>
<evidence type="ECO:0000256" key="2">
    <source>
        <dbReference type="ARBA" id="ARBA00009726"/>
    </source>
</evidence>
<dbReference type="InterPro" id="IPR017871">
    <property type="entry name" value="ABC_transporter-like_CS"/>
</dbReference>
<dbReference type="SMART" id="SM00382">
    <property type="entry name" value="AAA"/>
    <property type="match status" value="2"/>
</dbReference>
<evidence type="ECO:0000259" key="13">
    <source>
        <dbReference type="PROSITE" id="PS50893"/>
    </source>
</evidence>
<keyword evidence="5 12" id="KW-0812">Transmembrane</keyword>
<comment type="similarity">
    <text evidence="2">Belongs to the ABC transporter superfamily. ABCC family. Conjugate transporter (TC 3.A.1.208) subfamily.</text>
</comment>
<gene>
    <name evidence="15" type="ORF">B0I35DRAFT_510593</name>
</gene>
<evidence type="ECO:0000256" key="4">
    <source>
        <dbReference type="ARBA" id="ARBA00022475"/>
    </source>
</evidence>
<keyword evidence="10" id="KW-0325">Glycoprotein</keyword>
<dbReference type="Pfam" id="PF00664">
    <property type="entry name" value="ABC_membrane"/>
    <property type="match status" value="2"/>
</dbReference>
<evidence type="ECO:0000256" key="9">
    <source>
        <dbReference type="ARBA" id="ARBA00023136"/>
    </source>
</evidence>
<dbReference type="CDD" id="cd18580">
    <property type="entry name" value="ABC_6TM_ABCC_D2"/>
    <property type="match status" value="1"/>
</dbReference>
<dbReference type="InterPro" id="IPR011527">
    <property type="entry name" value="ABC1_TM_dom"/>
</dbReference>
<evidence type="ECO:0000256" key="7">
    <source>
        <dbReference type="ARBA" id="ARBA00022840"/>
    </source>
</evidence>
<evidence type="ECO:0000259" key="14">
    <source>
        <dbReference type="PROSITE" id="PS50929"/>
    </source>
</evidence>
<dbReference type="PROSITE" id="PS50893">
    <property type="entry name" value="ABC_TRANSPORTER_2"/>
    <property type="match status" value="2"/>
</dbReference>
<evidence type="ECO:0000313" key="15">
    <source>
        <dbReference type="EMBL" id="KAH7320765.1"/>
    </source>
</evidence>
<feature type="compositionally biased region" description="Polar residues" evidence="11">
    <location>
        <begin position="720"/>
        <end position="731"/>
    </location>
</feature>
<dbReference type="FunFam" id="1.20.1560.10:FF:000066">
    <property type="entry name" value="ABC multidrug transporter (Eurofung)"/>
    <property type="match status" value="1"/>
</dbReference>
<reference evidence="15" key="1">
    <citation type="journal article" date="2021" name="Nat. Commun.">
        <title>Genetic determinants of endophytism in the Arabidopsis root mycobiome.</title>
        <authorList>
            <person name="Mesny F."/>
            <person name="Miyauchi S."/>
            <person name="Thiergart T."/>
            <person name="Pickel B."/>
            <person name="Atanasova L."/>
            <person name="Karlsson M."/>
            <person name="Huettel B."/>
            <person name="Barry K.W."/>
            <person name="Haridas S."/>
            <person name="Chen C."/>
            <person name="Bauer D."/>
            <person name="Andreopoulos W."/>
            <person name="Pangilinan J."/>
            <person name="LaButti K."/>
            <person name="Riley R."/>
            <person name="Lipzen A."/>
            <person name="Clum A."/>
            <person name="Drula E."/>
            <person name="Henrissat B."/>
            <person name="Kohler A."/>
            <person name="Grigoriev I.V."/>
            <person name="Martin F.M."/>
            <person name="Hacquard S."/>
        </authorList>
    </citation>
    <scope>NUCLEOTIDE SEQUENCE</scope>
    <source>
        <strain evidence="15">MPI-CAGE-CH-0235</strain>
    </source>
</reference>
<dbReference type="GO" id="GO:0005524">
    <property type="term" value="F:ATP binding"/>
    <property type="evidence" value="ECO:0007669"/>
    <property type="project" value="UniProtKB-KW"/>
</dbReference>
<feature type="transmembrane region" description="Helical" evidence="12">
    <location>
        <begin position="130"/>
        <end position="149"/>
    </location>
</feature>
<keyword evidence="6" id="KW-0547">Nucleotide-binding</keyword>
<dbReference type="FunFam" id="1.20.1560.10:FF:000055">
    <property type="entry name" value="ABC multidrug transporter (Eurofung)"/>
    <property type="match status" value="1"/>
</dbReference>
<keyword evidence="7" id="KW-0067">ATP-binding</keyword>
<evidence type="ECO:0000256" key="3">
    <source>
        <dbReference type="ARBA" id="ARBA00022448"/>
    </source>
</evidence>
<feature type="domain" description="ABC transmembrane type-1" evidence="14">
    <location>
        <begin position="191"/>
        <end position="449"/>
    </location>
</feature>
<evidence type="ECO:0000256" key="8">
    <source>
        <dbReference type="ARBA" id="ARBA00022989"/>
    </source>
</evidence>
<keyword evidence="3" id="KW-0813">Transport</keyword>
<dbReference type="InterPro" id="IPR003439">
    <property type="entry name" value="ABC_transporter-like_ATP-bd"/>
</dbReference>
<dbReference type="InterPro" id="IPR044726">
    <property type="entry name" value="ABCC_6TM_D2"/>
</dbReference>
<dbReference type="InterPro" id="IPR056227">
    <property type="entry name" value="TMD0_ABC"/>
</dbReference>
<feature type="transmembrane region" description="Helical" evidence="12">
    <location>
        <begin position="891"/>
        <end position="912"/>
    </location>
</feature>
<keyword evidence="4" id="KW-1003">Cell membrane</keyword>
<feature type="region of interest" description="Disordered" evidence="11">
    <location>
        <begin position="717"/>
        <end position="754"/>
    </location>
</feature>
<feature type="transmembrane region" description="Helical" evidence="12">
    <location>
        <begin position="208"/>
        <end position="228"/>
    </location>
</feature>
<dbReference type="OrthoDB" id="6500128at2759"/>
<feature type="transmembrane region" description="Helical" evidence="12">
    <location>
        <begin position="821"/>
        <end position="845"/>
    </location>
</feature>
<comment type="caution">
    <text evidence="15">The sequence shown here is derived from an EMBL/GenBank/DDBJ whole genome shotgun (WGS) entry which is preliminary data.</text>
</comment>
<dbReference type="InterPro" id="IPR003593">
    <property type="entry name" value="AAA+_ATPase"/>
</dbReference>
<dbReference type="Proteomes" id="UP000813444">
    <property type="component" value="Unassembled WGS sequence"/>
</dbReference>
<evidence type="ECO:0000256" key="10">
    <source>
        <dbReference type="ARBA" id="ARBA00023180"/>
    </source>
</evidence>
<feature type="transmembrane region" description="Helical" evidence="12">
    <location>
        <begin position="1031"/>
        <end position="1052"/>
    </location>
</feature>
<evidence type="ECO:0000256" key="6">
    <source>
        <dbReference type="ARBA" id="ARBA00022741"/>
    </source>
</evidence>
<dbReference type="PANTHER" id="PTHR24223">
    <property type="entry name" value="ATP-BINDING CASSETTE SUB-FAMILY C"/>
    <property type="match status" value="1"/>
</dbReference>
<feature type="transmembrane region" description="Helical" evidence="12">
    <location>
        <begin position="33"/>
        <end position="51"/>
    </location>
</feature>
<protein>
    <submittedName>
        <fullName evidence="15">ABC multidrug transporter</fullName>
    </submittedName>
</protein>
<feature type="transmembrane region" description="Helical" evidence="12">
    <location>
        <begin position="1002"/>
        <end position="1025"/>
    </location>
</feature>
<dbReference type="GO" id="GO:0016887">
    <property type="term" value="F:ATP hydrolysis activity"/>
    <property type="evidence" value="ECO:0007669"/>
    <property type="project" value="InterPro"/>
</dbReference>
<feature type="domain" description="ABC transporter" evidence="13">
    <location>
        <begin position="1099"/>
        <end position="1333"/>
    </location>
</feature>
<dbReference type="EMBL" id="JAGPNK010000005">
    <property type="protein sequence ID" value="KAH7320765.1"/>
    <property type="molecule type" value="Genomic_DNA"/>
</dbReference>
<dbReference type="Pfam" id="PF24357">
    <property type="entry name" value="TMD0_ABC"/>
    <property type="match status" value="1"/>
</dbReference>
<feature type="transmembrane region" description="Helical" evidence="12">
    <location>
        <begin position="782"/>
        <end position="809"/>
    </location>
</feature>
<dbReference type="GO" id="GO:0005886">
    <property type="term" value="C:plasma membrane"/>
    <property type="evidence" value="ECO:0007669"/>
    <property type="project" value="UniProtKB-SubCell"/>
</dbReference>
<keyword evidence="9 12" id="KW-0472">Membrane</keyword>
<dbReference type="InterPro" id="IPR036640">
    <property type="entry name" value="ABC1_TM_sf"/>
</dbReference>
<dbReference type="SUPFAM" id="SSF52540">
    <property type="entry name" value="P-loop containing nucleoside triphosphate hydrolases"/>
    <property type="match status" value="2"/>
</dbReference>
<feature type="transmembrane region" description="Helical" evidence="12">
    <location>
        <begin position="97"/>
        <end position="118"/>
    </location>
</feature>
<feature type="transmembrane region" description="Helical" evidence="12">
    <location>
        <begin position="306"/>
        <end position="325"/>
    </location>
</feature>
<dbReference type="Pfam" id="PF00005">
    <property type="entry name" value="ABC_tran"/>
    <property type="match status" value="2"/>
</dbReference>
<evidence type="ECO:0000256" key="1">
    <source>
        <dbReference type="ARBA" id="ARBA00004651"/>
    </source>
</evidence>
<feature type="region of interest" description="Disordered" evidence="11">
    <location>
        <begin position="467"/>
        <end position="493"/>
    </location>
</feature>
<evidence type="ECO:0000256" key="11">
    <source>
        <dbReference type="SAM" id="MobiDB-lite"/>
    </source>
</evidence>
<dbReference type="CDD" id="cd18579">
    <property type="entry name" value="ABC_6TM_ABCC_D1"/>
    <property type="match status" value="1"/>
</dbReference>
<feature type="transmembrane region" description="Helical" evidence="12">
    <location>
        <begin position="918"/>
        <end position="938"/>
    </location>
</feature>
<name>A0A8K0WS02_9HYPO</name>
<dbReference type="PROSITE" id="PS00211">
    <property type="entry name" value="ABC_TRANSPORTER_1"/>
    <property type="match status" value="2"/>
</dbReference>
<keyword evidence="16" id="KW-1185">Reference proteome</keyword>
<dbReference type="GO" id="GO:0140359">
    <property type="term" value="F:ABC-type transporter activity"/>
    <property type="evidence" value="ECO:0007669"/>
    <property type="project" value="InterPro"/>
</dbReference>
<comment type="subcellular location">
    <subcellularLocation>
        <location evidence="1">Cell membrane</location>
        <topology evidence="1">Multi-pass membrane protein</topology>
    </subcellularLocation>
</comment>
<keyword evidence="8 12" id="KW-1133">Transmembrane helix</keyword>
<dbReference type="Gene3D" id="1.20.1560.10">
    <property type="entry name" value="ABC transporter type 1, transmembrane domain"/>
    <property type="match status" value="2"/>
</dbReference>
<dbReference type="PANTHER" id="PTHR24223:SF399">
    <property type="entry name" value="ABC TRANSPORTER ATNG"/>
    <property type="match status" value="1"/>
</dbReference>
<sequence>MPSGCWSPNDDTFGPQVSGCRAEFDFTVHFEELFLVIAPAALTVLSILVRWHHLRTQPACARGGKLLALKLTTWTILCCLKAALVALWVLYAPRTSTSISAAALSLVSSLLAAALLPLEHRYSKKPSTVLLIYLLLTSLLDIAVIQSHIANRHRLLYVLIKDLKWAILAGAVPRAGVIGFKYAQPFMTNRMIRWLDALPSENSQNEGYGLIAAFSLVFTCLALCNARYQHLTYRLVVMIRTRLVAMIYAKTLTMNLQHTESRAPLTLMSTDIERISAGLGYLHDVWGSIVEVAIAVWLLWRELGKPVVATILIASLCIVLAMIVGKESGRRQQAWIEAVQRRIAVTAKVLPSMKTIKMTGLVGSVTSTLEKYRLDEVLASKRWRGIQVSMVAIGFLHSALAPVISLTSYALTSPNPGSALTLPTAMTVLSIFALVGAPLHLLSESASGLFTAIACVERIRQFLVSPDRPERQHAHRSREKATHANEETDHKSEKIVIPGSDASEPAIRLKDVAFGWSREGGPTLSRLDLTIDKSTLAVVVGPVGCGKSTLFHGLLSEIHQLRGEMFVSSSKIAYCSQVPWITNATLRENIIGCTPYDASRYQEVIACCSLTRDIPALTYGDETKLGSGGSAISGGQKQRVSLARAVYSDAELLLLDDVLSGLDSATEERLLRDLLGPGGLLHRQHRTVILASSSRACITFADRVVWLDKTGRISTHETVTEIQPSSDSSEAGGTLSKDAGARYGPDSLTNTPSPLAELEGTLKQRKGDWHVLQYYVHNMGPLGMLAFTLLMTVFVFLYCFPPVWVQMWARAGDRVEMYVGIYYMVAVLQLFFIVVTAAYLLLSLLPQASIKFHRTLLSVTTNAPLTFLTGVDVGVTTNRFSQDLQIIDTELPISLLNTLMAFGSCIMLLVIICVSGRYVAAILPFFITILYFLQRFYLHSSQQIRLLDIAAKAPLFSHFSETLDGLLHLRALAWQVPYEKRLQGLLSASQRPFYILYCVQRWLNLVLDLTIAGLAVLLVGVAVALRGSLSTGLVGLALVNIISLNGNMRLLVIQWTTLETSIAAVARIRAYEHLTPSEVRPDQDQQPPAGWPLKGSVEILEASAFYSKSGPLVLKHASLSIPAGSKIGICGRSGSGKSSLFSVLLRMLDLHNGSVLIDGVDISKVPGKQVRKQLNAIAQEPFFIPNTSVRACIDPYGSLGDEEIVTILKEIQLWEQIGGDTGALDTIADHSLFSHGQLQLLSLGRALGRRTSTGNILLLDEATSQLDQDTEKTVQQVICRCFSDHTVIAIAHRLETIVGYDLVAVLDEGNVVEIGAPKDLLQQPSSVFKDLWEKQQSGK</sequence>
<dbReference type="PROSITE" id="PS50929">
    <property type="entry name" value="ABC_TM1F"/>
    <property type="match status" value="2"/>
</dbReference>
<feature type="transmembrane region" description="Helical" evidence="12">
    <location>
        <begin position="388"/>
        <end position="410"/>
    </location>
</feature>
<dbReference type="Gene3D" id="3.40.50.300">
    <property type="entry name" value="P-loop containing nucleotide triphosphate hydrolases"/>
    <property type="match status" value="2"/>
</dbReference>
<evidence type="ECO:0000256" key="12">
    <source>
        <dbReference type="SAM" id="Phobius"/>
    </source>
</evidence>